<protein>
    <recommendedName>
        <fullName evidence="3">Arrestin C-terminal-like domain-containing protein</fullName>
    </recommendedName>
</protein>
<sequence length="434" mass="48317">MKPIINIKFDQSECVYYSGQVVSGKVEISFSKAKKVRGIVIKITGLAKAQWKGKYHSWPEDDNKRRTRTSQFQGNEEYLSVTTYLFGSETATPVEILPGIHTFNFACSIPPFAPSSFEGTYGHIRYVAKVILDRPWKFDQTYSVGFTVLKTLDLNYDSPLLRIPAEVEVVKTFWCGICTSGPLYLKVKIPQTGFVPGQAIPVRTEIVNSSNVKVPEISFYLRKLITYRADTPGADYKEETVDLARKSYGNVSPKGSTNFEETLMVPAVPPTSQFQSKIIQINYDIKVEVELSGGHTNPFVLCPVTIGTVPLFTSSQQPMGLPYGVDMDASQSHSAPASSYFQNNAALSNTEAPLSLPVIAPVYNRAPSTPNSNLPPPTYEESILMMRARVDEGEEHSLQRTDYVPRYPVYNFNAPSAPQEFEIAEDVLQGKYVI</sequence>
<keyword evidence="5" id="KW-1185">Reference proteome</keyword>
<evidence type="ECO:0000259" key="3">
    <source>
        <dbReference type="SMART" id="SM01017"/>
    </source>
</evidence>
<dbReference type="PANTHER" id="PTHR11188">
    <property type="entry name" value="ARRESTIN DOMAIN CONTAINING PROTEIN"/>
    <property type="match status" value="1"/>
</dbReference>
<evidence type="ECO:0000313" key="5">
    <source>
        <dbReference type="Proteomes" id="UP000594454"/>
    </source>
</evidence>
<dbReference type="InterPro" id="IPR011021">
    <property type="entry name" value="Arrestin-like_N"/>
</dbReference>
<dbReference type="Pfam" id="PF02752">
    <property type="entry name" value="Arrestin_C"/>
    <property type="match status" value="1"/>
</dbReference>
<dbReference type="InterPro" id="IPR011022">
    <property type="entry name" value="Arrestin_C-like"/>
</dbReference>
<dbReference type="FunCoup" id="A0A7R8V5X9">
    <property type="interactions" value="130"/>
</dbReference>
<comment type="similarity">
    <text evidence="1">Belongs to the arrestin family.</text>
</comment>
<dbReference type="SMART" id="SM01017">
    <property type="entry name" value="Arrestin_C"/>
    <property type="match status" value="1"/>
</dbReference>
<dbReference type="Proteomes" id="UP000594454">
    <property type="component" value="Chromosome 6"/>
</dbReference>
<organism evidence="4 5">
    <name type="scientific">Hermetia illucens</name>
    <name type="common">Black soldier fly</name>
    <dbReference type="NCBI Taxonomy" id="343691"/>
    <lineage>
        <taxon>Eukaryota</taxon>
        <taxon>Metazoa</taxon>
        <taxon>Ecdysozoa</taxon>
        <taxon>Arthropoda</taxon>
        <taxon>Hexapoda</taxon>
        <taxon>Insecta</taxon>
        <taxon>Pterygota</taxon>
        <taxon>Neoptera</taxon>
        <taxon>Endopterygota</taxon>
        <taxon>Diptera</taxon>
        <taxon>Brachycera</taxon>
        <taxon>Stratiomyomorpha</taxon>
        <taxon>Stratiomyidae</taxon>
        <taxon>Hermetiinae</taxon>
        <taxon>Hermetia</taxon>
    </lineage>
</organism>
<evidence type="ECO:0000313" key="4">
    <source>
        <dbReference type="EMBL" id="CAD7093283.1"/>
    </source>
</evidence>
<dbReference type="OMA" id="GRARTYW"/>
<dbReference type="GO" id="GO:0005737">
    <property type="term" value="C:cytoplasm"/>
    <property type="evidence" value="ECO:0007669"/>
    <property type="project" value="TreeGrafter"/>
</dbReference>
<name>A0A7R8V5X9_HERIL</name>
<dbReference type="InterPro" id="IPR050357">
    <property type="entry name" value="Arrestin_domain-protein"/>
</dbReference>
<dbReference type="AlphaFoldDB" id="A0A7R8V5X9"/>
<dbReference type="SUPFAM" id="SSF81296">
    <property type="entry name" value="E set domains"/>
    <property type="match status" value="2"/>
</dbReference>
<dbReference type="InterPro" id="IPR014756">
    <property type="entry name" value="Ig_E-set"/>
</dbReference>
<feature type="domain" description="Arrestin C-terminal-like" evidence="3">
    <location>
        <begin position="179"/>
        <end position="311"/>
    </location>
</feature>
<dbReference type="Gene3D" id="2.60.40.640">
    <property type="match status" value="2"/>
</dbReference>
<keyword evidence="2" id="KW-0716">Sensory transduction</keyword>
<evidence type="ECO:0000256" key="2">
    <source>
        <dbReference type="ARBA" id="ARBA00022606"/>
    </source>
</evidence>
<dbReference type="OrthoDB" id="2333384at2759"/>
<dbReference type="Pfam" id="PF00339">
    <property type="entry name" value="Arrestin_N"/>
    <property type="match status" value="1"/>
</dbReference>
<dbReference type="PANTHER" id="PTHR11188:SF167">
    <property type="entry name" value="ARRESTIN C-TERMINAL-LIKE DOMAIN-CONTAINING PROTEIN-RELATED"/>
    <property type="match status" value="1"/>
</dbReference>
<accession>A0A7R8V5X9</accession>
<reference evidence="4 5" key="1">
    <citation type="submission" date="2020-11" db="EMBL/GenBank/DDBJ databases">
        <authorList>
            <person name="Wallbank WR R."/>
            <person name="Pardo Diaz C."/>
            <person name="Kozak K."/>
            <person name="Martin S."/>
            <person name="Jiggins C."/>
            <person name="Moest M."/>
            <person name="Warren A I."/>
            <person name="Generalovic N T."/>
            <person name="Byers J.R.P. K."/>
            <person name="Montejo-Kovacevich G."/>
            <person name="Yen C E."/>
        </authorList>
    </citation>
    <scope>NUCLEOTIDE SEQUENCE [LARGE SCALE GENOMIC DNA]</scope>
</reference>
<proteinExistence type="inferred from homology"/>
<dbReference type="InterPro" id="IPR014752">
    <property type="entry name" value="Arrestin-like_C"/>
</dbReference>
<evidence type="ECO:0000256" key="1">
    <source>
        <dbReference type="ARBA" id="ARBA00005298"/>
    </source>
</evidence>
<dbReference type="InParanoid" id="A0A7R8V5X9"/>
<dbReference type="EMBL" id="LR899014">
    <property type="protein sequence ID" value="CAD7093283.1"/>
    <property type="molecule type" value="Genomic_DNA"/>
</dbReference>
<gene>
    <name evidence="4" type="ORF">HERILL_LOCUS15572</name>
</gene>
<dbReference type="GO" id="GO:0015031">
    <property type="term" value="P:protein transport"/>
    <property type="evidence" value="ECO:0007669"/>
    <property type="project" value="TreeGrafter"/>
</dbReference>